<evidence type="ECO:0000313" key="3">
    <source>
        <dbReference type="EMBL" id="OLP83865.1"/>
    </source>
</evidence>
<keyword evidence="2" id="KW-0472">Membrane</keyword>
<keyword evidence="2" id="KW-0812">Transmembrane</keyword>
<sequence>MARNQRGSDGYYQQFYRHLQSGAEVVQHDWNKLFHLHINLPGTFTYEVVDSDMVINGDKIPSLHAKNKKDGTDFEMVLFLRADGVQHQHLMEALCHAHDEPGSAFGYLRAEDVQLKSASQVSVYAIPSEYLKRATKSKSAIVALLRPWLAIHVGGFTSSEGGTFARLFSECQAYEFRLRAQGVLEDGAMAEVSLPRIKESCSHLQPFDRFCAEFYRSAGSETRVIPRKCTGRSHGLVVDTANDEQAIIKDVTGAGLVWNRNAAEHQQIKVVGWMWKSLPEIADTLKNKGVDAGAWNAMMSRADLVRMCTASLLMPGRRTAEVVDVVEGVFEAKATTISIRSIPIFGIVIIVISIHIVKSSYGIWIATLAPGELWKEMLLKLYGEPELAGSRSEASKLLADPSPPSKISVMEANFALRGSRLQGLEIRHHLMSLKVGCGKAASVPSVSAEIRGMQNRDLRDSVFQSMLPDLIVGIGSMTTLPWSNRDQFIQNITKQVYRGLHDDPSQQAAYFARFRKHLQRVQSREAAKQPRPVDYDLMVSHVRQALQGTDAFLPSPRSGRTQWLRMVSSAHVSADTRMQLDLDESTIVDTHADVSEASITEAADASDMSDVSVWSLTYQLVSRAVTEGTMKIVPQNQAERAPPEPPLRDVSVLQPHAENICVFVMALLLRAFFDQHYAKTQKAEADWQAGRAERSYRNMLHDLGVRQPALILDPAYTVCWRRLGTTRVVHVKVSLQDLLDQKLGYYDTDRCTLIADQIMARLALARRDVRCLAVMILGRMSSLSFARALFAAVEHAVPTQMRNLLRMCVQVIRSVGHPSELLTDAIRRRERKTVAKWTRKRARAYLTAVFVHCNKVMVLGLVLVLVIVMVTALGTVRDFMAEGLWDLVAKMREVSDTIDLVAKMREVSDTIAAPHACELLPQSSKSQEMARSSAQEAKGKLLPQDAGTLDTESETEEEPAASSSQGAETPWQRRVKLRASPDNKLATKQVAILHGYATIRGIPRDVLGSLPKLL</sequence>
<accession>A0A1Q9CLS4</accession>
<dbReference type="EMBL" id="LSRX01001086">
    <property type="protein sequence ID" value="OLP83865.1"/>
    <property type="molecule type" value="Genomic_DNA"/>
</dbReference>
<evidence type="ECO:0000256" key="1">
    <source>
        <dbReference type="SAM" id="MobiDB-lite"/>
    </source>
</evidence>
<organism evidence="3 4">
    <name type="scientific">Symbiodinium microadriaticum</name>
    <name type="common">Dinoflagellate</name>
    <name type="synonym">Zooxanthella microadriatica</name>
    <dbReference type="NCBI Taxonomy" id="2951"/>
    <lineage>
        <taxon>Eukaryota</taxon>
        <taxon>Sar</taxon>
        <taxon>Alveolata</taxon>
        <taxon>Dinophyceae</taxon>
        <taxon>Suessiales</taxon>
        <taxon>Symbiodiniaceae</taxon>
        <taxon>Symbiodinium</taxon>
    </lineage>
</organism>
<dbReference type="AlphaFoldDB" id="A0A1Q9CLS4"/>
<keyword evidence="4" id="KW-1185">Reference proteome</keyword>
<protein>
    <submittedName>
        <fullName evidence="3">Uncharacterized protein</fullName>
    </submittedName>
</protein>
<name>A0A1Q9CLS4_SYMMI</name>
<feature type="transmembrane region" description="Helical" evidence="2">
    <location>
        <begin position="856"/>
        <end position="876"/>
    </location>
</feature>
<feature type="compositionally biased region" description="Polar residues" evidence="1">
    <location>
        <begin position="922"/>
        <end position="935"/>
    </location>
</feature>
<feature type="region of interest" description="Disordered" evidence="1">
    <location>
        <begin position="922"/>
        <end position="980"/>
    </location>
</feature>
<evidence type="ECO:0000313" key="4">
    <source>
        <dbReference type="Proteomes" id="UP000186817"/>
    </source>
</evidence>
<gene>
    <name evidence="3" type="ORF">AK812_SmicGene35324</name>
</gene>
<keyword evidence="2" id="KW-1133">Transmembrane helix</keyword>
<proteinExistence type="predicted"/>
<dbReference type="Proteomes" id="UP000186817">
    <property type="component" value="Unassembled WGS sequence"/>
</dbReference>
<evidence type="ECO:0000256" key="2">
    <source>
        <dbReference type="SAM" id="Phobius"/>
    </source>
</evidence>
<reference evidence="3 4" key="1">
    <citation type="submission" date="2016-02" db="EMBL/GenBank/DDBJ databases">
        <title>Genome analysis of coral dinoflagellate symbionts highlights evolutionary adaptations to a symbiotic lifestyle.</title>
        <authorList>
            <person name="Aranda M."/>
            <person name="Li Y."/>
            <person name="Liew Y.J."/>
            <person name="Baumgarten S."/>
            <person name="Simakov O."/>
            <person name="Wilson M."/>
            <person name="Piel J."/>
            <person name="Ashoor H."/>
            <person name="Bougouffa S."/>
            <person name="Bajic V.B."/>
            <person name="Ryu T."/>
            <person name="Ravasi T."/>
            <person name="Bayer T."/>
            <person name="Micklem G."/>
            <person name="Kim H."/>
            <person name="Bhak J."/>
            <person name="Lajeunesse T.C."/>
            <person name="Voolstra C.R."/>
        </authorList>
    </citation>
    <scope>NUCLEOTIDE SEQUENCE [LARGE SCALE GENOMIC DNA]</scope>
    <source>
        <strain evidence="3 4">CCMP2467</strain>
    </source>
</reference>
<comment type="caution">
    <text evidence="3">The sequence shown here is derived from an EMBL/GenBank/DDBJ whole genome shotgun (WGS) entry which is preliminary data.</text>
</comment>